<dbReference type="SUPFAM" id="SSF75304">
    <property type="entry name" value="Amidase signature (AS) enzymes"/>
    <property type="match status" value="1"/>
</dbReference>
<dbReference type="InterPro" id="IPR020556">
    <property type="entry name" value="Amidase_CS"/>
</dbReference>
<dbReference type="PANTHER" id="PTHR46310:SF7">
    <property type="entry name" value="AMIDASE 1"/>
    <property type="match status" value="1"/>
</dbReference>
<dbReference type="InterPro" id="IPR036928">
    <property type="entry name" value="AS_sf"/>
</dbReference>
<protein>
    <submittedName>
        <fullName evidence="3">AMI1 protein</fullName>
    </submittedName>
</protein>
<proteinExistence type="inferred from homology"/>
<dbReference type="GO" id="GO:0046872">
    <property type="term" value="F:metal ion binding"/>
    <property type="evidence" value="ECO:0007669"/>
    <property type="project" value="InterPro"/>
</dbReference>
<dbReference type="GO" id="GO:0020037">
    <property type="term" value="F:heme binding"/>
    <property type="evidence" value="ECO:0007669"/>
    <property type="project" value="InterPro"/>
</dbReference>
<name>A0A812TL93_9DINO</name>
<dbReference type="Gene3D" id="3.90.1300.10">
    <property type="entry name" value="Amidase signature (AS) domain"/>
    <property type="match status" value="1"/>
</dbReference>
<comment type="similarity">
    <text evidence="1">Belongs to the amidase family.</text>
</comment>
<comment type="caution">
    <text evidence="3">The sequence shown here is derived from an EMBL/GenBank/DDBJ whole genome shotgun (WGS) entry which is preliminary data.</text>
</comment>
<dbReference type="Gene3D" id="1.20.58.480">
    <property type="match status" value="1"/>
</dbReference>
<evidence type="ECO:0000259" key="2">
    <source>
        <dbReference type="Pfam" id="PF01425"/>
    </source>
</evidence>
<dbReference type="EMBL" id="CAJNJA010024509">
    <property type="protein sequence ID" value="CAE7527473.1"/>
    <property type="molecule type" value="Genomic_DNA"/>
</dbReference>
<dbReference type="GO" id="GO:0019441">
    <property type="term" value="P:L-tryptophan catabolic process to kynurenine"/>
    <property type="evidence" value="ECO:0007669"/>
    <property type="project" value="InterPro"/>
</dbReference>
<dbReference type="PROSITE" id="PS00571">
    <property type="entry name" value="AMIDASES"/>
    <property type="match status" value="1"/>
</dbReference>
<dbReference type="Pfam" id="PF01425">
    <property type="entry name" value="Amidase"/>
    <property type="match status" value="1"/>
</dbReference>
<dbReference type="SUPFAM" id="SSF140959">
    <property type="entry name" value="Indolic compounds 2,3-dioxygenase-like"/>
    <property type="match status" value="1"/>
</dbReference>
<evidence type="ECO:0000256" key="1">
    <source>
        <dbReference type="ARBA" id="ARBA00009199"/>
    </source>
</evidence>
<dbReference type="OrthoDB" id="421993at2759"/>
<organism evidence="3 4">
    <name type="scientific">Symbiodinium necroappetens</name>
    <dbReference type="NCBI Taxonomy" id="1628268"/>
    <lineage>
        <taxon>Eukaryota</taxon>
        <taxon>Sar</taxon>
        <taxon>Alveolata</taxon>
        <taxon>Dinophyceae</taxon>
        <taxon>Suessiales</taxon>
        <taxon>Symbiodiniaceae</taxon>
        <taxon>Symbiodinium</taxon>
    </lineage>
</organism>
<dbReference type="PANTHER" id="PTHR46310">
    <property type="entry name" value="AMIDASE 1"/>
    <property type="match status" value="1"/>
</dbReference>
<dbReference type="InterPro" id="IPR037217">
    <property type="entry name" value="Trp/Indoleamine_2_3_dOase-like"/>
</dbReference>
<reference evidence="3" key="1">
    <citation type="submission" date="2021-02" db="EMBL/GenBank/DDBJ databases">
        <authorList>
            <person name="Dougan E. K."/>
            <person name="Rhodes N."/>
            <person name="Thang M."/>
            <person name="Chan C."/>
        </authorList>
    </citation>
    <scope>NUCLEOTIDE SEQUENCE</scope>
</reference>
<gene>
    <name evidence="3" type="primary">AMI1</name>
    <name evidence="3" type="ORF">SNEC2469_LOCUS15129</name>
</gene>
<accession>A0A812TL93</accession>
<evidence type="ECO:0000313" key="4">
    <source>
        <dbReference type="Proteomes" id="UP000601435"/>
    </source>
</evidence>
<keyword evidence="4" id="KW-1185">Reference proteome</keyword>
<dbReference type="AlphaFoldDB" id="A0A812TL93"/>
<sequence>MILDLERVLESLAAADRAEAAYFLKRVNKLWRTVNATMPILGGMRAFAEFRTSIGPTSGFQSFQFRRLEIMSGVPRYWQGGTADATGAVHVAESEFERRYGAQVAEWLERYRHHGLTHYYRQLLESTAIEDVSAALANLRRDDATAALLADFAAYDRHQLQFHRAHLQLATRQLEIVGVEVGTGGTSFRDYLQTYDKTASEDFGAFVAGPRRFLKGQADGPLTGLTFVAKDLYDTVGDVTGAGNPDWAASHPPADRTASLIETLLAAGADLVGKTHTDELSRGIFGLNAHYGTPLNPAATDRVPGGSSSGSAAAVAGGLADIGLGTDTGGSVRVPAAYCGLYGLRCSHGRLPFDGVLPQAPSFDTLGWMTRDAATLRRVTEAVFGSCTNKPFRLVLPDDAWAVASEETRQALQPQLDKLTLAATEVTRTTLADEGLTVWRDRQIALQQREAWANLQSWILEKNPRFAYNVAANFAAGAALDPQVHEAAVHGWPSMRSAVLEDLDEDTVLCLPTVPDPAPKRSASATEAYRDWPRIAQLTCISGLAGTPQVTMPAGRVAGGPVGLSLIAEPGGDSDLTALVESLSD</sequence>
<dbReference type="InterPro" id="IPR023631">
    <property type="entry name" value="Amidase_dom"/>
</dbReference>
<dbReference type="NCBIfam" id="NF006169">
    <property type="entry name" value="PRK08310.1"/>
    <property type="match status" value="1"/>
</dbReference>
<evidence type="ECO:0000313" key="3">
    <source>
        <dbReference type="EMBL" id="CAE7527473.1"/>
    </source>
</evidence>
<feature type="domain" description="Amidase" evidence="2">
    <location>
        <begin position="216"/>
        <end position="419"/>
    </location>
</feature>
<dbReference type="Proteomes" id="UP000601435">
    <property type="component" value="Unassembled WGS sequence"/>
</dbReference>